<keyword evidence="3 5" id="KW-0808">Transferase</keyword>
<dbReference type="Gene3D" id="1.10.155.10">
    <property type="entry name" value="Chemotaxis receptor methyltransferase CheR, N-terminal domain"/>
    <property type="match status" value="1"/>
</dbReference>
<sequence>MLTNGENSISIAPITTEEFERFRRLIYDHAGIALTPEKKVMVASRLAKRLDYYQLEHYGEYYQLAISPDYPHEFQTLVNILTTNETYFFREPKHFEFFQQHILKPWRGEHFRVWSAASSTGEEAYTLAMVLAENLGTRNWEIFGSDLSTRVLEVARHGVYPLDRLDHMDKRLLEKYCLRGVRSQEGFFRVDNKLRSRVKFDQVNLMSSLPPALGRFEVIFLRNVLIYFDQDTKKQVVERLIGALKPGGHFIISHSESLHRVTEQLQMLKPSIYRKP</sequence>
<dbReference type="CDD" id="cd02440">
    <property type="entry name" value="AdoMet_MTases"/>
    <property type="match status" value="1"/>
</dbReference>
<keyword evidence="2 5" id="KW-0489">Methyltransferase</keyword>
<gene>
    <name evidence="7" type="ORF">EBB_10700</name>
</gene>
<keyword evidence="4 5" id="KW-0949">S-adenosyl-L-methionine</keyword>
<comment type="function">
    <text evidence="5">Methylation of the membrane-bound methyl-accepting chemotaxis proteins (MCP) to form gamma-glutamyl methyl ester residues in MCP.</text>
</comment>
<evidence type="ECO:0000256" key="4">
    <source>
        <dbReference type="ARBA" id="ARBA00022691"/>
    </source>
</evidence>
<dbReference type="PANTHER" id="PTHR24422:SF26">
    <property type="entry name" value="CHEMOTAXIS PROTEIN METHYLTRANSFERASE"/>
    <property type="match status" value="1"/>
</dbReference>
<dbReference type="PROSITE" id="PS50123">
    <property type="entry name" value="CHER"/>
    <property type="match status" value="1"/>
</dbReference>
<dbReference type="SMART" id="SM00138">
    <property type="entry name" value="MeTrc"/>
    <property type="match status" value="1"/>
</dbReference>
<evidence type="ECO:0000256" key="1">
    <source>
        <dbReference type="ARBA" id="ARBA00001541"/>
    </source>
</evidence>
<dbReference type="Proteomes" id="UP000641152">
    <property type="component" value="Unassembled WGS sequence"/>
</dbReference>
<dbReference type="InterPro" id="IPR022642">
    <property type="entry name" value="CheR_C"/>
</dbReference>
<dbReference type="InterPro" id="IPR036804">
    <property type="entry name" value="CheR_N_sf"/>
</dbReference>
<accession>A0ABR9DD14</accession>
<dbReference type="InterPro" id="IPR026024">
    <property type="entry name" value="Chemotaxis_MeTrfase_CheR"/>
</dbReference>
<dbReference type="PIRSF" id="PIRSF000410">
    <property type="entry name" value="CheR"/>
    <property type="match status" value="1"/>
</dbReference>
<evidence type="ECO:0000256" key="3">
    <source>
        <dbReference type="ARBA" id="ARBA00022679"/>
    </source>
</evidence>
<evidence type="ECO:0000313" key="8">
    <source>
        <dbReference type="Proteomes" id="UP000641152"/>
    </source>
</evidence>
<evidence type="ECO:0000313" key="7">
    <source>
        <dbReference type="EMBL" id="MBD9360989.1"/>
    </source>
</evidence>
<evidence type="ECO:0000256" key="2">
    <source>
        <dbReference type="ARBA" id="ARBA00022603"/>
    </source>
</evidence>
<dbReference type="InterPro" id="IPR029063">
    <property type="entry name" value="SAM-dependent_MTases_sf"/>
</dbReference>
<dbReference type="InterPro" id="IPR000780">
    <property type="entry name" value="CheR_MeTrfase"/>
</dbReference>
<organism evidence="7 8">
    <name type="scientific">Methylomonas fluvii</name>
    <dbReference type="NCBI Taxonomy" id="1854564"/>
    <lineage>
        <taxon>Bacteria</taxon>
        <taxon>Pseudomonadati</taxon>
        <taxon>Pseudomonadota</taxon>
        <taxon>Gammaproteobacteria</taxon>
        <taxon>Methylococcales</taxon>
        <taxon>Methylococcaceae</taxon>
        <taxon>Methylomonas</taxon>
    </lineage>
</organism>
<dbReference type="Gene3D" id="3.40.50.150">
    <property type="entry name" value="Vaccinia Virus protein VP39"/>
    <property type="match status" value="1"/>
</dbReference>
<comment type="catalytic activity">
    <reaction evidence="1 5">
        <text>L-glutamyl-[protein] + S-adenosyl-L-methionine = [protein]-L-glutamate 5-O-methyl ester + S-adenosyl-L-homocysteine</text>
        <dbReference type="Rhea" id="RHEA:24452"/>
        <dbReference type="Rhea" id="RHEA-COMP:10208"/>
        <dbReference type="Rhea" id="RHEA-COMP:10311"/>
        <dbReference type="ChEBI" id="CHEBI:29973"/>
        <dbReference type="ChEBI" id="CHEBI:57856"/>
        <dbReference type="ChEBI" id="CHEBI:59789"/>
        <dbReference type="ChEBI" id="CHEBI:82795"/>
        <dbReference type="EC" id="2.1.1.80"/>
    </reaction>
</comment>
<dbReference type="SUPFAM" id="SSF47757">
    <property type="entry name" value="Chemotaxis receptor methyltransferase CheR, N-terminal domain"/>
    <property type="match status" value="1"/>
</dbReference>
<dbReference type="EMBL" id="JACXST010000002">
    <property type="protein sequence ID" value="MBD9360989.1"/>
    <property type="molecule type" value="Genomic_DNA"/>
</dbReference>
<dbReference type="PANTHER" id="PTHR24422">
    <property type="entry name" value="CHEMOTAXIS PROTEIN METHYLTRANSFERASE"/>
    <property type="match status" value="1"/>
</dbReference>
<protein>
    <recommendedName>
        <fullName evidence="5">Chemotaxis protein methyltransferase</fullName>
        <ecNumber evidence="5">2.1.1.80</ecNumber>
    </recommendedName>
</protein>
<dbReference type="PRINTS" id="PR00996">
    <property type="entry name" value="CHERMTFRASE"/>
</dbReference>
<evidence type="ECO:0000256" key="5">
    <source>
        <dbReference type="PIRNR" id="PIRNR000410"/>
    </source>
</evidence>
<evidence type="ECO:0000259" key="6">
    <source>
        <dbReference type="PROSITE" id="PS50123"/>
    </source>
</evidence>
<dbReference type="InterPro" id="IPR050903">
    <property type="entry name" value="Bact_Chemotaxis_MeTrfase"/>
</dbReference>
<dbReference type="Pfam" id="PF03705">
    <property type="entry name" value="CheR_N"/>
    <property type="match status" value="1"/>
</dbReference>
<proteinExistence type="predicted"/>
<keyword evidence="8" id="KW-1185">Reference proteome</keyword>
<dbReference type="EC" id="2.1.1.80" evidence="5"/>
<name>A0ABR9DD14_9GAMM</name>
<feature type="domain" description="CheR-type methyltransferase" evidence="6">
    <location>
        <begin position="7"/>
        <end position="276"/>
    </location>
</feature>
<reference evidence="7 8" key="1">
    <citation type="submission" date="2020-09" db="EMBL/GenBank/DDBJ databases">
        <title>Methylomonas albis sp. nov. and Methylomonas fluvii sp. nov.: Two cold-adapted methanotrophs from the River Elbe and an amended description of Methylovulum psychrotolerans strain Eb1.</title>
        <authorList>
            <person name="Bussmann I.K."/>
            <person name="Klings K.-W."/>
            <person name="Warnstedt J."/>
            <person name="Hoppert M."/>
            <person name="Saborowski A."/>
            <person name="Horn F."/>
            <person name="Liebner S."/>
        </authorList>
    </citation>
    <scope>NUCLEOTIDE SEQUENCE [LARGE SCALE GENOMIC DNA]</scope>
    <source>
        <strain evidence="7 8">EbB</strain>
    </source>
</reference>
<comment type="caution">
    <text evidence="7">The sequence shown here is derived from an EMBL/GenBank/DDBJ whole genome shotgun (WGS) entry which is preliminary data.</text>
</comment>
<dbReference type="Pfam" id="PF01739">
    <property type="entry name" value="CheR"/>
    <property type="match status" value="1"/>
</dbReference>
<dbReference type="SUPFAM" id="SSF53335">
    <property type="entry name" value="S-adenosyl-L-methionine-dependent methyltransferases"/>
    <property type="match status" value="1"/>
</dbReference>
<dbReference type="InterPro" id="IPR022641">
    <property type="entry name" value="CheR_N"/>
</dbReference>